<dbReference type="SUPFAM" id="SSF90250">
    <property type="entry name" value="Troponin coil-coiled subunits"/>
    <property type="match status" value="1"/>
</dbReference>
<feature type="coiled-coil region" evidence="9">
    <location>
        <begin position="127"/>
        <end position="154"/>
    </location>
</feature>
<dbReference type="Proteomes" id="UP000694402">
    <property type="component" value="Unassembled WGS sequence"/>
</dbReference>
<reference evidence="11" key="1">
    <citation type="submission" date="2025-08" db="UniProtKB">
        <authorList>
            <consortium name="Ensembl"/>
        </authorList>
    </citation>
    <scope>IDENTIFICATION</scope>
</reference>
<accession>A0A8C8J565</accession>
<keyword evidence="5" id="KW-0009">Actin-binding</keyword>
<comment type="function">
    <text evidence="1">Troponin I is the inhibitory subunit of troponin, the thin filament regulatory complex which confers calcium-sensitivity to striated muscle actomyosin ATPase activity.</text>
</comment>
<name>A0A8C8J565_ONCTS</name>
<feature type="region of interest" description="Disordered" evidence="10">
    <location>
        <begin position="210"/>
        <end position="230"/>
    </location>
</feature>
<keyword evidence="9" id="KW-0175">Coiled coil</keyword>
<comment type="similarity">
    <text evidence="2">Belongs to the troponin I family.</text>
</comment>
<dbReference type="GO" id="GO:0003009">
    <property type="term" value="P:skeletal muscle contraction"/>
    <property type="evidence" value="ECO:0007669"/>
    <property type="project" value="TreeGrafter"/>
</dbReference>
<dbReference type="Gene3D" id="1.20.5.350">
    <property type="match status" value="1"/>
</dbReference>
<evidence type="ECO:0000256" key="8">
    <source>
        <dbReference type="ARBA" id="ARBA00042462"/>
    </source>
</evidence>
<evidence type="ECO:0000313" key="12">
    <source>
        <dbReference type="Proteomes" id="UP000694402"/>
    </source>
</evidence>
<sequence length="230" mass="26034">MIPSAAVATSRSHPSLLQNLSRSSSCSAPSVKSNKRQDVGEKDVFESEALPEAGLFTRVTCMPHCLQSLMLSIAKGLLEDEAKENEQERIRWMAENCPPLSLPGGTQQLQEFLKELHHKIDVIDEERYDLESKVNKATKEIEDLNIKVIDLKGKFKKPTLRKVRMSADAMLQALLGSKHKVSMDLRSNLKQVKKEVKEEDKELRNVGDWRQNIEDKSGMDGRKKMFESEG</sequence>
<dbReference type="GeneTree" id="ENSGT01030000234588"/>
<dbReference type="InterPro" id="IPR050875">
    <property type="entry name" value="Troponin_I"/>
</dbReference>
<dbReference type="Gene3D" id="6.10.250.180">
    <property type="match status" value="1"/>
</dbReference>
<evidence type="ECO:0000256" key="3">
    <source>
        <dbReference type="ARBA" id="ARBA00022990"/>
    </source>
</evidence>
<keyword evidence="3" id="KW-0007">Acetylation</keyword>
<dbReference type="GO" id="GO:0060048">
    <property type="term" value="P:cardiac muscle contraction"/>
    <property type="evidence" value="ECO:0007669"/>
    <property type="project" value="TreeGrafter"/>
</dbReference>
<dbReference type="FunFam" id="1.20.5.350:FF:000002">
    <property type="entry name" value="troponin I, fast skeletal muscle"/>
    <property type="match status" value="1"/>
</dbReference>
<reference evidence="11" key="2">
    <citation type="submission" date="2025-09" db="UniProtKB">
        <authorList>
            <consortium name="Ensembl"/>
        </authorList>
    </citation>
    <scope>IDENTIFICATION</scope>
</reference>
<keyword evidence="4" id="KW-0514">Muscle protein</keyword>
<protein>
    <recommendedName>
        <fullName evidence="7">Troponin I, fast skeletal muscle</fullName>
    </recommendedName>
    <alternativeName>
        <fullName evidence="8">Troponin I, fast-twitch isoform</fullName>
    </alternativeName>
</protein>
<evidence type="ECO:0000256" key="6">
    <source>
        <dbReference type="ARBA" id="ARBA00038767"/>
    </source>
</evidence>
<evidence type="ECO:0000256" key="2">
    <source>
        <dbReference type="ARBA" id="ARBA00009930"/>
    </source>
</evidence>
<evidence type="ECO:0000256" key="9">
    <source>
        <dbReference type="SAM" id="Coils"/>
    </source>
</evidence>
<dbReference type="PANTHER" id="PTHR13738">
    <property type="entry name" value="TROPONIN I"/>
    <property type="match status" value="1"/>
</dbReference>
<comment type="subunit">
    <text evidence="6">Binds to actin and tropomyosin.</text>
</comment>
<evidence type="ECO:0000313" key="11">
    <source>
        <dbReference type="Ensembl" id="ENSOTSP00005088239.2"/>
    </source>
</evidence>
<evidence type="ECO:0000256" key="7">
    <source>
        <dbReference type="ARBA" id="ARBA00039349"/>
    </source>
</evidence>
<dbReference type="InterPro" id="IPR038077">
    <property type="entry name" value="Troponin_sf"/>
</dbReference>
<proteinExistence type="inferred from homology"/>
<dbReference type="GO" id="GO:0003779">
    <property type="term" value="F:actin binding"/>
    <property type="evidence" value="ECO:0007669"/>
    <property type="project" value="UniProtKB-KW"/>
</dbReference>
<organism evidence="11 12">
    <name type="scientific">Oncorhynchus tshawytscha</name>
    <name type="common">Chinook salmon</name>
    <name type="synonym">Salmo tshawytscha</name>
    <dbReference type="NCBI Taxonomy" id="74940"/>
    <lineage>
        <taxon>Eukaryota</taxon>
        <taxon>Metazoa</taxon>
        <taxon>Chordata</taxon>
        <taxon>Craniata</taxon>
        <taxon>Vertebrata</taxon>
        <taxon>Euteleostomi</taxon>
        <taxon>Actinopterygii</taxon>
        <taxon>Neopterygii</taxon>
        <taxon>Teleostei</taxon>
        <taxon>Protacanthopterygii</taxon>
        <taxon>Salmoniformes</taxon>
        <taxon>Salmonidae</taxon>
        <taxon>Salmoninae</taxon>
        <taxon>Oncorhynchus</taxon>
    </lineage>
</organism>
<evidence type="ECO:0000256" key="4">
    <source>
        <dbReference type="ARBA" id="ARBA00023179"/>
    </source>
</evidence>
<dbReference type="GO" id="GO:0005861">
    <property type="term" value="C:troponin complex"/>
    <property type="evidence" value="ECO:0007669"/>
    <property type="project" value="InterPro"/>
</dbReference>
<dbReference type="AlphaFoldDB" id="A0A8C8J565"/>
<dbReference type="PANTHER" id="PTHR13738:SF15">
    <property type="entry name" value="TROPONIN I, FAST SKELETAL MUSCLE"/>
    <property type="match status" value="1"/>
</dbReference>
<gene>
    <name evidence="11" type="primary">TNNI2</name>
</gene>
<evidence type="ECO:0000256" key="5">
    <source>
        <dbReference type="ARBA" id="ARBA00023203"/>
    </source>
</evidence>
<keyword evidence="12" id="KW-1185">Reference proteome</keyword>
<dbReference type="Pfam" id="PF00992">
    <property type="entry name" value="Troponin"/>
    <property type="match status" value="1"/>
</dbReference>
<evidence type="ECO:0000256" key="10">
    <source>
        <dbReference type="SAM" id="MobiDB-lite"/>
    </source>
</evidence>
<feature type="region of interest" description="Disordered" evidence="10">
    <location>
        <begin position="1"/>
        <end position="39"/>
    </location>
</feature>
<feature type="compositionally biased region" description="Polar residues" evidence="10">
    <location>
        <begin position="7"/>
        <end position="32"/>
    </location>
</feature>
<dbReference type="Ensembl" id="ENSOTST00005095776.2">
    <property type="protein sequence ID" value="ENSOTSP00005088239.2"/>
    <property type="gene ID" value="ENSOTSG00005051037.1"/>
</dbReference>
<dbReference type="InterPro" id="IPR001978">
    <property type="entry name" value="Troponin"/>
</dbReference>
<evidence type="ECO:0000256" key="1">
    <source>
        <dbReference type="ARBA" id="ARBA00001988"/>
    </source>
</evidence>